<evidence type="ECO:0000313" key="9">
    <source>
        <dbReference type="EMBL" id="GAA2209082.1"/>
    </source>
</evidence>
<keyword evidence="6" id="KW-0119">Carbohydrate metabolism</keyword>
<keyword evidence="3" id="KW-0547">Nucleotide-binding</keyword>
<evidence type="ECO:0000256" key="5">
    <source>
        <dbReference type="ARBA" id="ARBA00022840"/>
    </source>
</evidence>
<gene>
    <name evidence="9" type="ORF">GCM10009850_045400</name>
</gene>
<dbReference type="RefSeq" id="WP_344477854.1">
    <property type="nucleotide sequence ID" value="NZ_BAAAQX010000011.1"/>
</dbReference>
<dbReference type="InterPro" id="IPR037051">
    <property type="entry name" value="4-carb_acid_sugar_kinase_N_sf"/>
</dbReference>
<dbReference type="InterPro" id="IPR042213">
    <property type="entry name" value="NBD_C_sf"/>
</dbReference>
<evidence type="ECO:0008006" key="11">
    <source>
        <dbReference type="Google" id="ProtNLM"/>
    </source>
</evidence>
<evidence type="ECO:0000259" key="7">
    <source>
        <dbReference type="Pfam" id="PF07005"/>
    </source>
</evidence>
<keyword evidence="5" id="KW-0067">ATP-binding</keyword>
<keyword evidence="4" id="KW-0418">Kinase</keyword>
<keyword evidence="2" id="KW-0808">Transferase</keyword>
<dbReference type="InterPro" id="IPR031475">
    <property type="entry name" value="NBD_C"/>
</dbReference>
<dbReference type="EMBL" id="BAAAQX010000011">
    <property type="protein sequence ID" value="GAA2209082.1"/>
    <property type="molecule type" value="Genomic_DNA"/>
</dbReference>
<evidence type="ECO:0000256" key="4">
    <source>
        <dbReference type="ARBA" id="ARBA00022777"/>
    </source>
</evidence>
<feature type="domain" description="Four-carbon acid sugar kinase nucleotide binding" evidence="8">
    <location>
        <begin position="331"/>
        <end position="473"/>
    </location>
</feature>
<dbReference type="Proteomes" id="UP001499843">
    <property type="component" value="Unassembled WGS sequence"/>
</dbReference>
<proteinExistence type="inferred from homology"/>
<evidence type="ECO:0000256" key="1">
    <source>
        <dbReference type="ARBA" id="ARBA00005715"/>
    </source>
</evidence>
<organism evidence="9 10">
    <name type="scientific">Nonomuraea monospora</name>
    <dbReference type="NCBI Taxonomy" id="568818"/>
    <lineage>
        <taxon>Bacteria</taxon>
        <taxon>Bacillati</taxon>
        <taxon>Actinomycetota</taxon>
        <taxon>Actinomycetes</taxon>
        <taxon>Streptosporangiales</taxon>
        <taxon>Streptosporangiaceae</taxon>
        <taxon>Nonomuraea</taxon>
    </lineage>
</organism>
<dbReference type="Gene3D" id="3.40.50.10840">
    <property type="entry name" value="Putative sugar-binding, N-terminal domain"/>
    <property type="match status" value="1"/>
</dbReference>
<dbReference type="InterPro" id="IPR010737">
    <property type="entry name" value="4-carb_acid_sugar_kinase_N"/>
</dbReference>
<evidence type="ECO:0000259" key="8">
    <source>
        <dbReference type="Pfam" id="PF17042"/>
    </source>
</evidence>
<dbReference type="Gene3D" id="3.40.980.20">
    <property type="entry name" value="Four-carbon acid sugar kinase, nucleotide binding domain"/>
    <property type="match status" value="1"/>
</dbReference>
<feature type="domain" description="Four-carbon acid sugar kinase N-terminal" evidence="7">
    <location>
        <begin position="9"/>
        <end position="271"/>
    </location>
</feature>
<comment type="similarity">
    <text evidence="1">Belongs to the four-carbon acid sugar kinase family.</text>
</comment>
<dbReference type="Pfam" id="PF07005">
    <property type="entry name" value="SBD_N"/>
    <property type="match status" value="1"/>
</dbReference>
<reference evidence="10" key="1">
    <citation type="journal article" date="2019" name="Int. J. Syst. Evol. Microbiol.">
        <title>The Global Catalogue of Microorganisms (GCM) 10K type strain sequencing project: providing services to taxonomists for standard genome sequencing and annotation.</title>
        <authorList>
            <consortium name="The Broad Institute Genomics Platform"/>
            <consortium name="The Broad Institute Genome Sequencing Center for Infectious Disease"/>
            <person name="Wu L."/>
            <person name="Ma J."/>
        </authorList>
    </citation>
    <scope>NUCLEOTIDE SEQUENCE [LARGE SCALE GENOMIC DNA]</scope>
    <source>
        <strain evidence="10">JCM 16114</strain>
    </source>
</reference>
<evidence type="ECO:0000256" key="3">
    <source>
        <dbReference type="ARBA" id="ARBA00022741"/>
    </source>
</evidence>
<name>A0ABP5PEJ7_9ACTN</name>
<accession>A0ABP5PEJ7</accession>
<protein>
    <recommendedName>
        <fullName evidence="11">4-hydroxythreonine-4-phosphate dehydrogenase</fullName>
    </recommendedName>
</protein>
<evidence type="ECO:0000256" key="2">
    <source>
        <dbReference type="ARBA" id="ARBA00022679"/>
    </source>
</evidence>
<dbReference type="SUPFAM" id="SSF142764">
    <property type="entry name" value="YgbK-like"/>
    <property type="match status" value="2"/>
</dbReference>
<sequence>MRAPSVFGLADDLSGAAETAAVLMSSGRPARIALSGPPYASSAPVVVADLDCRYRAGAGEVVREALRHVGERRVFVKIDSLLRGEVSAMTAATLSAAALGTATLDAAAQGAATSDAAVLGVVTLDAAAPGVVASDAAAPGVVTPDAAVRRPADPALVVFAPALPSAGRVTVGGVPYIGGLALRETRAWQVEARPAPASIGDALGGVPVALVPLATVRADRATLVRALSRTAGRVAVCDAETDADLDAIVAAAHTADPRARLIGAGGLATALGRALAFDGDRTSALVGDRIQATASGRVVDSDRIQATVSGRIVDGRFPITPRQSSQDRPLLIVVGTAEPGAADQARRLLPYGARPLTLDATTDLAPTRRAHLAHHLRAALSPSTALVVLTLTGQGPPDAAAALAEIVATALTGDRAPDLVLTGGETARRVLDALKVRELTPVGQIHHGAVHCHTPEGRSVVTRPGSFGDRDSLLRIAAHLAPERLT</sequence>
<comment type="caution">
    <text evidence="9">The sequence shown here is derived from an EMBL/GenBank/DDBJ whole genome shotgun (WGS) entry which is preliminary data.</text>
</comment>
<evidence type="ECO:0000313" key="10">
    <source>
        <dbReference type="Proteomes" id="UP001499843"/>
    </source>
</evidence>
<keyword evidence="10" id="KW-1185">Reference proteome</keyword>
<dbReference type="Pfam" id="PF17042">
    <property type="entry name" value="NBD_C"/>
    <property type="match status" value="1"/>
</dbReference>
<evidence type="ECO:0000256" key="6">
    <source>
        <dbReference type="ARBA" id="ARBA00023277"/>
    </source>
</evidence>